<evidence type="ECO:0000256" key="1">
    <source>
        <dbReference type="ARBA" id="ARBA00009437"/>
    </source>
</evidence>
<dbReference type="EMBL" id="JBBMFS010000003">
    <property type="protein sequence ID" value="MEQ2554278.1"/>
    <property type="molecule type" value="Genomic_DNA"/>
</dbReference>
<keyword evidence="3" id="KW-0238">DNA-binding</keyword>
<accession>A0ABV1H3L3</accession>
<dbReference type="SUPFAM" id="SSF46785">
    <property type="entry name" value="Winged helix' DNA-binding domain"/>
    <property type="match status" value="1"/>
</dbReference>
<dbReference type="SUPFAM" id="SSF53850">
    <property type="entry name" value="Periplasmic binding protein-like II"/>
    <property type="match status" value="1"/>
</dbReference>
<keyword evidence="2" id="KW-0805">Transcription regulation</keyword>
<evidence type="ECO:0000313" key="6">
    <source>
        <dbReference type="EMBL" id="MEQ2554278.1"/>
    </source>
</evidence>
<dbReference type="Gene3D" id="3.40.190.290">
    <property type="match status" value="1"/>
</dbReference>
<dbReference type="CDD" id="cd05466">
    <property type="entry name" value="PBP2_LTTR_substrate"/>
    <property type="match status" value="1"/>
</dbReference>
<name>A0ABV1H3L3_9FIRM</name>
<keyword evidence="4" id="KW-0804">Transcription</keyword>
<dbReference type="InterPro" id="IPR005119">
    <property type="entry name" value="LysR_subst-bd"/>
</dbReference>
<dbReference type="PANTHER" id="PTHR30346">
    <property type="entry name" value="TRANSCRIPTIONAL DUAL REGULATOR HCAR-RELATED"/>
    <property type="match status" value="1"/>
</dbReference>
<dbReference type="PRINTS" id="PR00039">
    <property type="entry name" value="HTHLYSR"/>
</dbReference>
<dbReference type="InterPro" id="IPR000847">
    <property type="entry name" value="LysR_HTH_N"/>
</dbReference>
<sequence length="297" mass="33677">MNLNVRYLEEFVTLTEKKNFLEAAECLFISQSCLSKHIKKLETEIGVELFERTTRTVVLTEFGQMLLPYARKMVSLEYEFEKNVHRKIHQDSGNIVLGSIPSMKQHAITALIAGFLNENPDMTLQTIEGDSTFVKELLTDGKCDIAFLRSESSSVKEFNSIPYMIDYLTAVLPATHPLAKADNLPFEQLRGETFLLFPEHSFINDLCIRECRNAGFEPHIAYTGNRGATLIDLVRNGAGITLMMHHSARQENDSSLAFIPVTPGIYSYISLNYAKEKPLSPQAKSFVRYVKAHKRDF</sequence>
<dbReference type="InterPro" id="IPR036388">
    <property type="entry name" value="WH-like_DNA-bd_sf"/>
</dbReference>
<dbReference type="InterPro" id="IPR036390">
    <property type="entry name" value="WH_DNA-bd_sf"/>
</dbReference>
<organism evidence="6 7">
    <name type="scientific">Lachnospira intestinalis</name>
    <dbReference type="NCBI Taxonomy" id="3133158"/>
    <lineage>
        <taxon>Bacteria</taxon>
        <taxon>Bacillati</taxon>
        <taxon>Bacillota</taxon>
        <taxon>Clostridia</taxon>
        <taxon>Lachnospirales</taxon>
        <taxon>Lachnospiraceae</taxon>
        <taxon>Lachnospira</taxon>
    </lineage>
</organism>
<evidence type="ECO:0000256" key="4">
    <source>
        <dbReference type="ARBA" id="ARBA00023163"/>
    </source>
</evidence>
<dbReference type="Pfam" id="PF00126">
    <property type="entry name" value="HTH_1"/>
    <property type="match status" value="1"/>
</dbReference>
<dbReference type="Gene3D" id="1.10.10.10">
    <property type="entry name" value="Winged helix-like DNA-binding domain superfamily/Winged helix DNA-binding domain"/>
    <property type="match status" value="1"/>
</dbReference>
<comment type="similarity">
    <text evidence="1">Belongs to the LysR transcriptional regulatory family.</text>
</comment>
<feature type="domain" description="HTH lysR-type" evidence="5">
    <location>
        <begin position="1"/>
        <end position="60"/>
    </location>
</feature>
<dbReference type="PROSITE" id="PS50931">
    <property type="entry name" value="HTH_LYSR"/>
    <property type="match status" value="1"/>
</dbReference>
<evidence type="ECO:0000313" key="7">
    <source>
        <dbReference type="Proteomes" id="UP001546774"/>
    </source>
</evidence>
<protein>
    <submittedName>
        <fullName evidence="6">LysR family transcriptional regulator</fullName>
    </submittedName>
</protein>
<keyword evidence="7" id="KW-1185">Reference proteome</keyword>
<evidence type="ECO:0000256" key="2">
    <source>
        <dbReference type="ARBA" id="ARBA00023015"/>
    </source>
</evidence>
<comment type="caution">
    <text evidence="6">The sequence shown here is derived from an EMBL/GenBank/DDBJ whole genome shotgun (WGS) entry which is preliminary data.</text>
</comment>
<proteinExistence type="inferred from homology"/>
<reference evidence="6" key="1">
    <citation type="submission" date="2024-03" db="EMBL/GenBank/DDBJ databases">
        <title>Human intestinal bacterial collection.</title>
        <authorList>
            <person name="Pauvert C."/>
            <person name="Hitch T.C.A."/>
            <person name="Clavel T."/>
        </authorList>
    </citation>
    <scope>NUCLEOTIDE SEQUENCE [LARGE SCALE GENOMIC DNA]</scope>
    <source>
        <strain evidence="6">CLA-AA-H89B</strain>
    </source>
</reference>
<evidence type="ECO:0000259" key="5">
    <source>
        <dbReference type="PROSITE" id="PS50931"/>
    </source>
</evidence>
<gene>
    <name evidence="6" type="ORF">WMO37_04500</name>
</gene>
<evidence type="ECO:0000256" key="3">
    <source>
        <dbReference type="ARBA" id="ARBA00023125"/>
    </source>
</evidence>
<dbReference type="Pfam" id="PF03466">
    <property type="entry name" value="LysR_substrate"/>
    <property type="match status" value="1"/>
</dbReference>
<dbReference type="Proteomes" id="UP001546774">
    <property type="component" value="Unassembled WGS sequence"/>
</dbReference>
<dbReference type="PANTHER" id="PTHR30346:SF0">
    <property type="entry name" value="HCA OPERON TRANSCRIPTIONAL ACTIVATOR HCAR"/>
    <property type="match status" value="1"/>
</dbReference>